<organism evidence="1 2">
    <name type="scientific">Pseudacidovorax intermedius</name>
    <dbReference type="NCBI Taxonomy" id="433924"/>
    <lineage>
        <taxon>Bacteria</taxon>
        <taxon>Pseudomonadati</taxon>
        <taxon>Pseudomonadota</taxon>
        <taxon>Betaproteobacteria</taxon>
        <taxon>Burkholderiales</taxon>
        <taxon>Comamonadaceae</taxon>
        <taxon>Pseudacidovorax</taxon>
    </lineage>
</organism>
<dbReference type="SUPFAM" id="SSF46785">
    <property type="entry name" value="Winged helix' DNA-binding domain"/>
    <property type="match status" value="1"/>
</dbReference>
<accession>A0A370FTI8</accession>
<dbReference type="RefSeq" id="WP_211322547.1">
    <property type="nucleotide sequence ID" value="NZ_QQAV01000001.1"/>
</dbReference>
<dbReference type="InterPro" id="IPR036390">
    <property type="entry name" value="WH_DNA-bd_sf"/>
</dbReference>
<name>A0A370FTI8_9BURK</name>
<sequence>MRPTDATVRLAIADLLAQRSAEATVCPSEVARALSADDWRPLMPQVRAVAIEMARQGDLEIRQHGQALSAEAALRGPIRLGRTSSAAAAGADTGGHPTTPDGRYFVVRGRLWRKANPGLPQEERDALVRQLMDARRALRGRCSEAERQAARERVDQAKRALGERGPVWWTDGAPDFNRRMARNTPYRDWFAALPEG</sequence>
<keyword evidence="2" id="KW-1185">Reference proteome</keyword>
<gene>
    <name evidence="1" type="ORF">DFR41_101814</name>
</gene>
<evidence type="ECO:0000313" key="2">
    <source>
        <dbReference type="Proteomes" id="UP000255265"/>
    </source>
</evidence>
<reference evidence="1 2" key="1">
    <citation type="submission" date="2018-07" db="EMBL/GenBank/DDBJ databases">
        <title>Genomic Encyclopedia of Type Strains, Phase IV (KMG-IV): sequencing the most valuable type-strain genomes for metagenomic binning, comparative biology and taxonomic classification.</title>
        <authorList>
            <person name="Goeker M."/>
        </authorList>
    </citation>
    <scope>NUCLEOTIDE SEQUENCE [LARGE SCALE GENOMIC DNA]</scope>
    <source>
        <strain evidence="1 2">DSM 21352</strain>
    </source>
</reference>
<dbReference type="EMBL" id="QQAV01000001">
    <property type="protein sequence ID" value="RDI29058.1"/>
    <property type="molecule type" value="Genomic_DNA"/>
</dbReference>
<comment type="caution">
    <text evidence="1">The sequence shown here is derived from an EMBL/GenBank/DDBJ whole genome shotgun (WGS) entry which is preliminary data.</text>
</comment>
<dbReference type="STRING" id="433924.NS331_12365"/>
<evidence type="ECO:0000313" key="1">
    <source>
        <dbReference type="EMBL" id="RDI29058.1"/>
    </source>
</evidence>
<dbReference type="InterPro" id="IPR036388">
    <property type="entry name" value="WH-like_DNA-bd_sf"/>
</dbReference>
<dbReference type="Proteomes" id="UP000255265">
    <property type="component" value="Unassembled WGS sequence"/>
</dbReference>
<dbReference type="InterPro" id="IPR021660">
    <property type="entry name" value="DUF3253"/>
</dbReference>
<dbReference type="Gene3D" id="1.10.10.10">
    <property type="entry name" value="Winged helix-like DNA-binding domain superfamily/Winged helix DNA-binding domain"/>
    <property type="match status" value="1"/>
</dbReference>
<protein>
    <submittedName>
        <fullName evidence="1">Uncharacterized protein DUF3253</fullName>
    </submittedName>
</protein>
<dbReference type="Pfam" id="PF11625">
    <property type="entry name" value="DUF3253"/>
    <property type="match status" value="1"/>
</dbReference>
<dbReference type="AlphaFoldDB" id="A0A370FTI8"/>
<proteinExistence type="predicted"/>